<dbReference type="Pfam" id="PF02213">
    <property type="entry name" value="GYF"/>
    <property type="match status" value="1"/>
</dbReference>
<dbReference type="InterPro" id="IPR051640">
    <property type="entry name" value="GRB10-interact_GYF"/>
</dbReference>
<evidence type="ECO:0000313" key="4">
    <source>
        <dbReference type="Proteomes" id="UP000829291"/>
    </source>
</evidence>
<feature type="compositionally biased region" description="Gly residues" evidence="2">
    <location>
        <begin position="97"/>
        <end position="108"/>
    </location>
</feature>
<feature type="region of interest" description="Disordered" evidence="2">
    <location>
        <begin position="85"/>
        <end position="143"/>
    </location>
</feature>
<feature type="compositionally biased region" description="Polar residues" evidence="2">
    <location>
        <begin position="388"/>
        <end position="407"/>
    </location>
</feature>
<organism evidence="4 5">
    <name type="scientific">Neodiprion lecontei</name>
    <name type="common">Redheaded pine sawfly</name>
    <dbReference type="NCBI Taxonomy" id="441921"/>
    <lineage>
        <taxon>Eukaryota</taxon>
        <taxon>Metazoa</taxon>
        <taxon>Ecdysozoa</taxon>
        <taxon>Arthropoda</taxon>
        <taxon>Hexapoda</taxon>
        <taxon>Insecta</taxon>
        <taxon>Pterygota</taxon>
        <taxon>Neoptera</taxon>
        <taxon>Endopterygota</taxon>
        <taxon>Hymenoptera</taxon>
        <taxon>Tenthredinoidea</taxon>
        <taxon>Diprionidae</taxon>
        <taxon>Diprioninae</taxon>
        <taxon>Neodiprion</taxon>
    </lineage>
</organism>
<dbReference type="InterPro" id="IPR003169">
    <property type="entry name" value="GYF"/>
</dbReference>
<keyword evidence="1" id="KW-0175">Coiled coil</keyword>
<dbReference type="InterPro" id="IPR035445">
    <property type="entry name" value="GYF-like_dom_sf"/>
</dbReference>
<evidence type="ECO:0000256" key="2">
    <source>
        <dbReference type="SAM" id="MobiDB-lite"/>
    </source>
</evidence>
<feature type="compositionally biased region" description="Basic and acidic residues" evidence="2">
    <location>
        <begin position="242"/>
        <end position="294"/>
    </location>
</feature>
<dbReference type="Proteomes" id="UP000829291">
    <property type="component" value="Chromosome 4"/>
</dbReference>
<evidence type="ECO:0000256" key="1">
    <source>
        <dbReference type="SAM" id="Coils"/>
    </source>
</evidence>
<feature type="region of interest" description="Disordered" evidence="2">
    <location>
        <begin position="1267"/>
        <end position="1296"/>
    </location>
</feature>
<accession>A0ABM3G2R8</accession>
<sequence length="1448" mass="163206">MTESMRFGPEWLRNLSGDGCNTSGGGGGPSILTTPRYQLAEHRYGREEMLALFDRNYKAPEPLASFPALYIIQAQQPLALTPMTEEEARSWNSGLSNNGGRGRGGSVDRGGRGRGGRGGIYPTHYSRGAIFDEPGDGPRIEPQPFPVDLSFILNRINEASKQFHGTVDFNSQGRTRPFDRSQSERGWSERNGGPEPGDWNGSTSPRKELGRGGGGGSFVEGNWRRQRAGEDDDGWRVASSNRGEKWVRSSWRDGGGSERGDRLERPDGVEGEEVRSGTRWEHRASHRSSHELSHHPPTRTLRTWEPNHHDNHDNLPEWSYSCRATENPSESGGSFDASGAFHGGMYSDDDEDGIISAGGNRESRIRHMSEGNNLSNSKPSSKPLPINHGQTPQTSNRRANITASSTGIRERPKSLQPFEDKESPEVQDKRSVSPSKPLPTQSNTPLKGSSPVVNSLPRKVQSATNLDKVSDKNPVMQNTRNSNKIPGDTPLAKEARTDNTINESSVVGNNDKPVLHSGLKKSKSTLGMMSVTNVRQKSEDDLDRMKEEADALVAKLMADEETHKDQRSNVPPSANNPVPGIASATQEKWFYRDPQGEVQGPFLASEMSEWLKAGYFNVNLLVRRACDERYSMLGDLIKMWGRIPFIPGPPVPPLKVTEPVAIPVPVAIPGALPKAGMEDPSVLYQYQQMCLLQNQLLFRHVRSAVINKLSQSEQWTSMSPADQNQLILQHMLQQPEMAEISPMTVNPFVPTLTAQPANPIMQLFTQMQQAKTQSENHLPPTMHPTTPTHPGTIDTVQQLMQQMRGIQNLHGIQQPSMTPTPASTPEDNPIKSLLRQLNVNGHPQATQIESVWPHPPPPQMAPPQFGNPNWQSQMGPIPAMPPGQLPNSLWDLHTKEMKTEQQILEEQKLKIQEEKKKAQLKKQEELKRQADEESAKRKQDEEAEKARLAEEAAKRTEEERKKKEEEKKRKEEEKRKQEEELKKKEEKKRKEEERKREEKRKQDEENNRKKQEEEKRKREEAKRQEEKQRKEKEKRKKLEEEQKREEEERIKKEEEARRKTEAEEQAKRAEQRRREAEALRKLQERSKAPWAQTPHAPAPSSHASLAEIQRLEREKKAEELRVQQLMQQQMAQQRTAEVAQDAAMAEISKGLQLKWAEKAAPVSKPVVKSLAQIQQEEQERLAKQQERERQEKAAQKEPVVPLQSAGIWGTAAQSLNWNSATNANNQAWSNSTNTTTGGFWDDPISAKINPTPKHSAKQLATIKAPVNTVQQPQQPQQQQQQQQNNKPTKSKNKKEGELVKKIFEQNTAKPDDFTQWCNKALGGLQASVDIPTFVGFLRDIESAYEVKEYVRLYLGDNKQCSEFAKQFLEKRSKWRSAQRPHPQADDLCKPAPAVNPNATATEFQEVKGKAKKPKKGKMYKVDSTILGFSVTAAPDRINVGDRDYGEGV</sequence>
<dbReference type="CDD" id="cd00072">
    <property type="entry name" value="GYF"/>
    <property type="match status" value="1"/>
</dbReference>
<dbReference type="Gene3D" id="3.30.1490.40">
    <property type="match status" value="1"/>
</dbReference>
<feature type="region of interest" description="Disordered" evidence="2">
    <location>
        <begin position="164"/>
        <end position="308"/>
    </location>
</feature>
<evidence type="ECO:0000259" key="3">
    <source>
        <dbReference type="PROSITE" id="PS50829"/>
    </source>
</evidence>
<dbReference type="SUPFAM" id="SSF55277">
    <property type="entry name" value="GYF domain"/>
    <property type="match status" value="1"/>
</dbReference>
<keyword evidence="4" id="KW-1185">Reference proteome</keyword>
<dbReference type="PROSITE" id="PS50829">
    <property type="entry name" value="GYF"/>
    <property type="match status" value="1"/>
</dbReference>
<dbReference type="PANTHER" id="PTHR14445:SF36">
    <property type="entry name" value="FI03272P-RELATED"/>
    <property type="match status" value="1"/>
</dbReference>
<feature type="compositionally biased region" description="Polar residues" evidence="2">
    <location>
        <begin position="475"/>
        <end position="484"/>
    </location>
</feature>
<feature type="compositionally biased region" description="Basic and acidic residues" evidence="2">
    <location>
        <begin position="408"/>
        <end position="431"/>
    </location>
</feature>
<name>A0ABM3G2R8_NEOLC</name>
<protein>
    <submittedName>
        <fullName evidence="5">GRB10-interacting GYF protein 2 isoform X1</fullName>
    </submittedName>
</protein>
<feature type="compositionally biased region" description="Polar residues" evidence="2">
    <location>
        <begin position="322"/>
        <end position="332"/>
    </location>
</feature>
<proteinExistence type="predicted"/>
<feature type="domain" description="GYF" evidence="3">
    <location>
        <begin position="586"/>
        <end position="634"/>
    </location>
</feature>
<gene>
    <name evidence="5" type="primary">LOC107218093</name>
</gene>
<feature type="compositionally biased region" description="Basic and acidic residues" evidence="2">
    <location>
        <begin position="922"/>
        <end position="1087"/>
    </location>
</feature>
<feature type="region of interest" description="Disordered" evidence="2">
    <location>
        <begin position="321"/>
        <end position="357"/>
    </location>
</feature>
<feature type="compositionally biased region" description="Basic and acidic residues" evidence="2">
    <location>
        <begin position="176"/>
        <end position="188"/>
    </location>
</feature>
<feature type="region of interest" description="Disordered" evidence="2">
    <location>
        <begin position="1176"/>
        <end position="1203"/>
    </location>
</feature>
<reference evidence="5" key="1">
    <citation type="submission" date="2025-08" db="UniProtKB">
        <authorList>
            <consortium name="RefSeq"/>
        </authorList>
    </citation>
    <scope>IDENTIFICATION</scope>
    <source>
        <tissue evidence="5">Thorax and Abdomen</tissue>
    </source>
</reference>
<dbReference type="GeneID" id="107218093"/>
<feature type="region of interest" description="Disordered" evidence="2">
    <location>
        <begin position="369"/>
        <end position="514"/>
    </location>
</feature>
<feature type="compositionally biased region" description="Polar residues" evidence="2">
    <location>
        <begin position="498"/>
        <end position="508"/>
    </location>
</feature>
<dbReference type="PANTHER" id="PTHR14445">
    <property type="entry name" value="GRB10 INTERACTING GYF PROTEIN"/>
    <property type="match status" value="1"/>
</dbReference>
<feature type="region of interest" description="Disordered" evidence="2">
    <location>
        <begin position="922"/>
        <end position="1112"/>
    </location>
</feature>
<evidence type="ECO:0000313" key="5">
    <source>
        <dbReference type="RefSeq" id="XP_046594565.1"/>
    </source>
</evidence>
<feature type="compositionally biased region" description="Low complexity" evidence="2">
    <location>
        <begin position="372"/>
        <end position="385"/>
    </location>
</feature>
<dbReference type="SMART" id="SM00444">
    <property type="entry name" value="GYF"/>
    <property type="match status" value="1"/>
</dbReference>
<feature type="compositionally biased region" description="Low complexity" evidence="2">
    <location>
        <begin position="1270"/>
        <end position="1283"/>
    </location>
</feature>
<dbReference type="RefSeq" id="XP_046594565.1">
    <property type="nucleotide sequence ID" value="XM_046738609.1"/>
</dbReference>
<feature type="compositionally biased region" description="Basic and acidic residues" evidence="2">
    <location>
        <begin position="1177"/>
        <end position="1195"/>
    </location>
</feature>
<feature type="compositionally biased region" description="Low complexity" evidence="2">
    <location>
        <begin position="1094"/>
        <end position="1104"/>
    </location>
</feature>
<feature type="compositionally biased region" description="Polar residues" evidence="2">
    <location>
        <begin position="432"/>
        <end position="453"/>
    </location>
</feature>
<feature type="coiled-coil region" evidence="1">
    <location>
        <begin position="528"/>
        <end position="562"/>
    </location>
</feature>